<organism evidence="2 3">
    <name type="scientific">Benzoatithermus flavus</name>
    <dbReference type="NCBI Taxonomy" id="3108223"/>
    <lineage>
        <taxon>Bacteria</taxon>
        <taxon>Pseudomonadati</taxon>
        <taxon>Pseudomonadota</taxon>
        <taxon>Alphaproteobacteria</taxon>
        <taxon>Geminicoccales</taxon>
        <taxon>Geminicoccaceae</taxon>
        <taxon>Benzoatithermus</taxon>
    </lineage>
</organism>
<accession>A0ABU8XUM7</accession>
<evidence type="ECO:0000313" key="3">
    <source>
        <dbReference type="Proteomes" id="UP001375743"/>
    </source>
</evidence>
<dbReference type="RefSeq" id="WP_418159506.1">
    <property type="nucleotide sequence ID" value="NZ_JBBLZC010000009.1"/>
</dbReference>
<dbReference type="InterPro" id="IPR045601">
    <property type="entry name" value="DUF6455"/>
</dbReference>
<evidence type="ECO:0000259" key="1">
    <source>
        <dbReference type="Pfam" id="PF20056"/>
    </source>
</evidence>
<proteinExistence type="predicted"/>
<gene>
    <name evidence="2" type="ORF">U1T56_10875</name>
</gene>
<evidence type="ECO:0000313" key="2">
    <source>
        <dbReference type="EMBL" id="MEK0083657.1"/>
    </source>
</evidence>
<dbReference type="Pfam" id="PF20056">
    <property type="entry name" value="DUF6455"/>
    <property type="match status" value="1"/>
</dbReference>
<dbReference type="Proteomes" id="UP001375743">
    <property type="component" value="Unassembled WGS sequence"/>
</dbReference>
<sequence length="85" mass="9564">MDAYLTAMLRRFGLSHARMQRLFPLELLTAEARCAACTEVGRCRRFLAEAAGRKERPSAFCPNALLLRQLRRRIGTMHEDGCGGP</sequence>
<reference evidence="2 3" key="1">
    <citation type="submission" date="2024-01" db="EMBL/GenBank/DDBJ databases">
        <title>Multi-omics insights into the function and evolution of sodium benzoate biodegradation pathways in Benzoatithermus flavus gen. nov., sp. nov. from hot spring.</title>
        <authorList>
            <person name="Hu C.-J."/>
            <person name="Li W.-J."/>
        </authorList>
    </citation>
    <scope>NUCLEOTIDE SEQUENCE [LARGE SCALE GENOMIC DNA]</scope>
    <source>
        <strain evidence="2 3">SYSU G07066</strain>
    </source>
</reference>
<keyword evidence="3" id="KW-1185">Reference proteome</keyword>
<feature type="domain" description="DUF6455" evidence="1">
    <location>
        <begin position="21"/>
        <end position="72"/>
    </location>
</feature>
<protein>
    <submittedName>
        <fullName evidence="2">DUF6455 family protein</fullName>
    </submittedName>
</protein>
<dbReference type="EMBL" id="JBBLZC010000009">
    <property type="protein sequence ID" value="MEK0083657.1"/>
    <property type="molecule type" value="Genomic_DNA"/>
</dbReference>
<comment type="caution">
    <text evidence="2">The sequence shown here is derived from an EMBL/GenBank/DDBJ whole genome shotgun (WGS) entry which is preliminary data.</text>
</comment>
<name>A0ABU8XUM7_9PROT</name>